<name>A0A5B6ZU59_DAVIN</name>
<reference evidence="2" key="1">
    <citation type="submission" date="2019-08" db="EMBL/GenBank/DDBJ databases">
        <title>Reference gene set and small RNA set construction with multiple tissues from Davidia involucrata Baill.</title>
        <authorList>
            <person name="Yang H."/>
            <person name="Zhou C."/>
            <person name="Li G."/>
            <person name="Wang J."/>
            <person name="Gao P."/>
            <person name="Wang M."/>
            <person name="Wang R."/>
            <person name="Zhao Y."/>
        </authorList>
    </citation>
    <scope>NUCLEOTIDE SEQUENCE</scope>
    <source>
        <tissue evidence="2">Mixed with DoveR01_LX</tissue>
    </source>
</reference>
<feature type="transmembrane region" description="Helical" evidence="1">
    <location>
        <begin position="461"/>
        <end position="481"/>
    </location>
</feature>
<keyword evidence="1" id="KW-0472">Membrane</keyword>
<feature type="transmembrane region" description="Helical" evidence="1">
    <location>
        <begin position="289"/>
        <end position="312"/>
    </location>
</feature>
<dbReference type="GO" id="GO:0006506">
    <property type="term" value="P:GPI anchor biosynthetic process"/>
    <property type="evidence" value="ECO:0007669"/>
    <property type="project" value="InterPro"/>
</dbReference>
<feature type="transmembrane region" description="Helical" evidence="1">
    <location>
        <begin position="530"/>
        <end position="555"/>
    </location>
</feature>
<sequence length="739" mass="83844">MKMRSKCRLWWPKHLSSTEPSSSTILFGWFISSSASLDIVVAFAYDDVSLSPTQSGLQGILRETNGNLPVFLQDKCVFSMLGHCAAGFSSNGQLPRVGVEVGNHINSSHGGICPSGRQDIFGEKYRRLSCGCLKLDGFLEQSRLASIESNNWIQLVYGSQENSGRKIKWIPQLHHIHQNQQIVSHFNLHVIFYETPEFGGHHFSLGFWSSTEQLKTPLKKPKWVEELHQKQPLLDLDTVILAINSATAAKLFFERCVRSEGSTIRFPIVCMFFTFTWQLLAVSMASLSTILYIILQFLHVFFSYGSHSWVYIKLGKVFSNTWKNVQIRCCQVFYWPIFLQDNGLRSQSCVEYAEKAALHRHSMWSSVAVDVLLGNLLGVALLVHAESACLWVSHFASDITNYWLRTGCVWLMGVPAGFKLNTELAGVLGMISLNAIQIWSTLWFFAGFLFIYFIKGLAISGLLFGLTTPAALIIDMILLATLHVSTLHWLVSLLYSQQIQAIAALWRLFRGRKWNPLRQRFDSYDYTVEQHIVGSLLFTPLLLLLPTTSVFYIFFTIINTTISFICIIIEIMISVIHATPYTKIFLWLVRPRRFPLGMWFEVISCQSNTSDSMEIGCLDDIGSPSEKSQQTMDRSRSRSSILVSFLHSNFLNIGQIVWPHYRYVFSAVSRSFVASSAYGVLTGKCIQSTLGTGLPSRMPWIFIPYKEYWYLCRDSVLGCKADCDCHVFQQSNNTKSDLI</sequence>
<keyword evidence="1" id="KW-0812">Transmembrane</keyword>
<protein>
    <recommendedName>
        <fullName evidence="3">Phosphatidylinositol N-acetylglucosaminyltransferase</fullName>
    </recommendedName>
</protein>
<dbReference type="InterPro" id="IPR007720">
    <property type="entry name" value="PigQ/GPI1"/>
</dbReference>
<feature type="transmembrane region" description="Helical" evidence="1">
    <location>
        <begin position="372"/>
        <end position="393"/>
    </location>
</feature>
<organism evidence="2">
    <name type="scientific">Davidia involucrata</name>
    <name type="common">Dove tree</name>
    <dbReference type="NCBI Taxonomy" id="16924"/>
    <lineage>
        <taxon>Eukaryota</taxon>
        <taxon>Viridiplantae</taxon>
        <taxon>Streptophyta</taxon>
        <taxon>Embryophyta</taxon>
        <taxon>Tracheophyta</taxon>
        <taxon>Spermatophyta</taxon>
        <taxon>Magnoliopsida</taxon>
        <taxon>eudicotyledons</taxon>
        <taxon>Gunneridae</taxon>
        <taxon>Pentapetalae</taxon>
        <taxon>asterids</taxon>
        <taxon>Cornales</taxon>
        <taxon>Nyssaceae</taxon>
        <taxon>Davidia</taxon>
    </lineage>
</organism>
<dbReference type="GO" id="GO:0016020">
    <property type="term" value="C:membrane"/>
    <property type="evidence" value="ECO:0007669"/>
    <property type="project" value="InterPro"/>
</dbReference>
<feature type="transmembrane region" description="Helical" evidence="1">
    <location>
        <begin position="424"/>
        <end position="454"/>
    </location>
</feature>
<gene>
    <name evidence="2" type="ORF">Din_017593</name>
</gene>
<evidence type="ECO:0008006" key="3">
    <source>
        <dbReference type="Google" id="ProtNLM"/>
    </source>
</evidence>
<keyword evidence="1" id="KW-1133">Transmembrane helix</keyword>
<evidence type="ECO:0000313" key="2">
    <source>
        <dbReference type="EMBL" id="MPA48152.1"/>
    </source>
</evidence>
<accession>A0A5B6ZU59</accession>
<dbReference type="AlphaFoldDB" id="A0A5B6ZU59"/>
<feature type="transmembrane region" description="Helical" evidence="1">
    <location>
        <begin position="264"/>
        <end position="282"/>
    </location>
</feature>
<dbReference type="PANTHER" id="PTHR47555:SF2">
    <property type="entry name" value="N-ACETYLGLUCOSAMINYL TRANSFERASE COMPONENT FAMILY PROTEIN _ GPI1 FAMILY PROTEIN"/>
    <property type="match status" value="1"/>
</dbReference>
<feature type="transmembrane region" description="Helical" evidence="1">
    <location>
        <begin position="561"/>
        <end position="589"/>
    </location>
</feature>
<dbReference type="Pfam" id="PF05024">
    <property type="entry name" value="Gpi1"/>
    <property type="match status" value="1"/>
</dbReference>
<evidence type="ECO:0000256" key="1">
    <source>
        <dbReference type="SAM" id="Phobius"/>
    </source>
</evidence>
<dbReference type="PANTHER" id="PTHR47555">
    <property type="entry name" value="N-ACETYLGLUCOSAMINYL TRANSFERASE COMPONENT FAMILY PROTEIN / GPI1 FAMILY PROTEIN"/>
    <property type="match status" value="1"/>
</dbReference>
<proteinExistence type="predicted"/>
<dbReference type="EMBL" id="GHES01017593">
    <property type="protein sequence ID" value="MPA48152.1"/>
    <property type="molecule type" value="Transcribed_RNA"/>
</dbReference>